<dbReference type="InterPro" id="IPR013083">
    <property type="entry name" value="Znf_RING/FYVE/PHD"/>
</dbReference>
<evidence type="ECO:0000259" key="6">
    <source>
        <dbReference type="PROSITE" id="PS51805"/>
    </source>
</evidence>
<dbReference type="OMA" id="LICHIFQ"/>
<evidence type="ECO:0000256" key="2">
    <source>
        <dbReference type="ARBA" id="ARBA00022723"/>
    </source>
</evidence>
<dbReference type="GO" id="GO:0005634">
    <property type="term" value="C:nucleus"/>
    <property type="evidence" value="ECO:0007669"/>
    <property type="project" value="TreeGrafter"/>
</dbReference>
<proteinExistence type="predicted"/>
<dbReference type="PANTHER" id="PTHR14955:SF8">
    <property type="entry name" value="SI:CH211-165G14.1-RELATED"/>
    <property type="match status" value="1"/>
</dbReference>
<evidence type="ECO:0000256" key="3">
    <source>
        <dbReference type="ARBA" id="ARBA00022771"/>
    </source>
</evidence>
<feature type="domain" description="PHD-type" evidence="6">
    <location>
        <begin position="138"/>
        <end position="256"/>
    </location>
</feature>
<dbReference type="Ensembl" id="ENSMMOT00000027872.1">
    <property type="protein sequence ID" value="ENSMMOP00000027407.1"/>
    <property type="gene ID" value="ENSMMOG00000020727.1"/>
</dbReference>
<dbReference type="Proteomes" id="UP000261620">
    <property type="component" value="Unplaced"/>
</dbReference>
<evidence type="ECO:0000256" key="4">
    <source>
        <dbReference type="ARBA" id="ARBA00022833"/>
    </source>
</evidence>
<evidence type="ECO:0000256" key="5">
    <source>
        <dbReference type="SAM" id="MobiDB-lite"/>
    </source>
</evidence>
<dbReference type="GO" id="GO:0008270">
    <property type="term" value="F:zinc ion binding"/>
    <property type="evidence" value="ECO:0007669"/>
    <property type="project" value="UniProtKB-KW"/>
</dbReference>
<evidence type="ECO:0000313" key="8">
    <source>
        <dbReference type="Proteomes" id="UP000261620"/>
    </source>
</evidence>
<dbReference type="InterPro" id="IPR034732">
    <property type="entry name" value="EPHD"/>
</dbReference>
<keyword evidence="2" id="KW-0479">Metal-binding</keyword>
<dbReference type="PROSITE" id="PS51805">
    <property type="entry name" value="EPHD"/>
    <property type="match status" value="1"/>
</dbReference>
<protein>
    <recommendedName>
        <fullName evidence="6">PHD-type domain-containing protein</fullName>
    </recommendedName>
</protein>
<dbReference type="InterPro" id="IPR052440">
    <property type="entry name" value="Trans_Reg/Chrom_Remod"/>
</dbReference>
<dbReference type="GO" id="GO:0006357">
    <property type="term" value="P:regulation of transcription by RNA polymerase II"/>
    <property type="evidence" value="ECO:0007669"/>
    <property type="project" value="TreeGrafter"/>
</dbReference>
<keyword evidence="1" id="KW-0597">Phosphoprotein</keyword>
<evidence type="ECO:0000313" key="7">
    <source>
        <dbReference type="Ensembl" id="ENSMMOP00000027407.1"/>
    </source>
</evidence>
<reference evidence="7" key="1">
    <citation type="submission" date="2025-08" db="UniProtKB">
        <authorList>
            <consortium name="Ensembl"/>
        </authorList>
    </citation>
    <scope>IDENTIFICATION</scope>
</reference>
<keyword evidence="4" id="KW-0862">Zinc</keyword>
<dbReference type="Gene3D" id="3.30.40.10">
    <property type="entry name" value="Zinc/RING finger domain, C3HC4 (zinc finger)"/>
    <property type="match status" value="1"/>
</dbReference>
<reference evidence="7" key="2">
    <citation type="submission" date="2025-09" db="UniProtKB">
        <authorList>
            <consortium name="Ensembl"/>
        </authorList>
    </citation>
    <scope>IDENTIFICATION</scope>
</reference>
<sequence>MCPHCHLCRCPEDGQEPELVPTPRGQQLWINLLREGQLIGHHTPIKGSNSTRQCLLSHYSHPLLCEQFSRLNHPRLPVSALTPLRHSSSCSIRDRGRKRTVPHIPKPMRPGAQLKARGPMGTQWWTGDGTGSPAAKQARSDAGSAHVEDWYSPPVLPLEPCEYWLHEDCGIWSAGVFLVKGKVYGLEEAVKAAQEMMCSACCNPGATLGCFFKSCPNKYHYRCALESGEWCPLPSSPHNTGRGVRQAKCVLILVHV</sequence>
<feature type="region of interest" description="Disordered" evidence="5">
    <location>
        <begin position="95"/>
        <end position="117"/>
    </location>
</feature>
<dbReference type="AlphaFoldDB" id="A0A3Q4BY82"/>
<keyword evidence="8" id="KW-1185">Reference proteome</keyword>
<organism evidence="7 8">
    <name type="scientific">Mola mola</name>
    <name type="common">Ocean sunfish</name>
    <name type="synonym">Tetraodon mola</name>
    <dbReference type="NCBI Taxonomy" id="94237"/>
    <lineage>
        <taxon>Eukaryota</taxon>
        <taxon>Metazoa</taxon>
        <taxon>Chordata</taxon>
        <taxon>Craniata</taxon>
        <taxon>Vertebrata</taxon>
        <taxon>Euteleostomi</taxon>
        <taxon>Actinopterygii</taxon>
        <taxon>Neopterygii</taxon>
        <taxon>Teleostei</taxon>
        <taxon>Neoteleostei</taxon>
        <taxon>Acanthomorphata</taxon>
        <taxon>Eupercaria</taxon>
        <taxon>Tetraodontiformes</taxon>
        <taxon>Molidae</taxon>
        <taxon>Mola</taxon>
    </lineage>
</organism>
<dbReference type="PANTHER" id="PTHR14955">
    <property type="entry name" value="RETINOIC ACID INDUCED 1/TRANSCRIPTION FACTOR 20"/>
    <property type="match status" value="1"/>
</dbReference>
<dbReference type="STRING" id="94237.ENSMMOP00000027407"/>
<accession>A0A3Q4BY82</accession>
<evidence type="ECO:0000256" key="1">
    <source>
        <dbReference type="ARBA" id="ARBA00022553"/>
    </source>
</evidence>
<name>A0A3Q4BY82_MOLML</name>
<keyword evidence="3" id="KW-0863">Zinc-finger</keyword>
<dbReference type="Pfam" id="PF13771">
    <property type="entry name" value="zf-HC5HC2H"/>
    <property type="match status" value="1"/>
</dbReference>